<feature type="transmembrane region" description="Helical" evidence="10">
    <location>
        <begin position="1033"/>
        <end position="1053"/>
    </location>
</feature>
<dbReference type="Proteomes" id="UP000000600">
    <property type="component" value="Unassembled WGS sequence"/>
</dbReference>
<keyword evidence="6 10" id="KW-1133">Transmembrane helix</keyword>
<comment type="similarity">
    <text evidence="2">Belongs to the mitochondrial carrier (TC 2.A.29) family.</text>
</comment>
<dbReference type="GO" id="GO:0006862">
    <property type="term" value="P:nucleotide transport"/>
    <property type="evidence" value="ECO:0007669"/>
    <property type="project" value="InterPro"/>
</dbReference>
<feature type="repeat" description="Solcar" evidence="8">
    <location>
        <begin position="1062"/>
        <end position="1146"/>
    </location>
</feature>
<dbReference type="InterPro" id="IPR023395">
    <property type="entry name" value="MCP_dom_sf"/>
</dbReference>
<evidence type="ECO:0000256" key="5">
    <source>
        <dbReference type="ARBA" id="ARBA00022737"/>
    </source>
</evidence>
<proteinExistence type="inferred from homology"/>
<dbReference type="OMA" id="HASITKF"/>
<reference evidence="11 12" key="1">
    <citation type="journal article" date="2006" name="Nature">
        <title>Global trends of whole-genome duplications revealed by the ciliate Paramecium tetraurelia.</title>
        <authorList>
            <consortium name="Genoscope"/>
            <person name="Aury J.-M."/>
            <person name="Jaillon O."/>
            <person name="Duret L."/>
            <person name="Noel B."/>
            <person name="Jubin C."/>
            <person name="Porcel B.M."/>
            <person name="Segurens B."/>
            <person name="Daubin V."/>
            <person name="Anthouard V."/>
            <person name="Aiach N."/>
            <person name="Arnaiz O."/>
            <person name="Billaut A."/>
            <person name="Beisson J."/>
            <person name="Blanc I."/>
            <person name="Bouhouche K."/>
            <person name="Camara F."/>
            <person name="Duharcourt S."/>
            <person name="Guigo R."/>
            <person name="Gogendeau D."/>
            <person name="Katinka M."/>
            <person name="Keller A.-M."/>
            <person name="Kissmehl R."/>
            <person name="Klotz C."/>
            <person name="Koll F."/>
            <person name="Le Moue A."/>
            <person name="Lepere C."/>
            <person name="Malinsky S."/>
            <person name="Nowacki M."/>
            <person name="Nowak J.K."/>
            <person name="Plattner H."/>
            <person name="Poulain J."/>
            <person name="Ruiz F."/>
            <person name="Serrano V."/>
            <person name="Zagulski M."/>
            <person name="Dessen P."/>
            <person name="Betermier M."/>
            <person name="Weissenbach J."/>
            <person name="Scarpelli C."/>
            <person name="Schachter V."/>
            <person name="Sperling L."/>
            <person name="Meyer E."/>
            <person name="Cohen J."/>
            <person name="Wincker P."/>
        </authorList>
    </citation>
    <scope>NUCLEOTIDE SEQUENCE [LARGE SCALE GENOMIC DNA]</scope>
    <source>
        <strain evidence="11 12">Stock d4-2</strain>
    </source>
</reference>
<dbReference type="HOGENOM" id="CLU_274012_0_0_1"/>
<protein>
    <recommendedName>
        <fullName evidence="13">Mitochondrial carrier protein</fullName>
    </recommendedName>
</protein>
<evidence type="ECO:0000313" key="11">
    <source>
        <dbReference type="EMBL" id="CAK69462.1"/>
    </source>
</evidence>
<evidence type="ECO:0000256" key="9">
    <source>
        <dbReference type="SAM" id="Coils"/>
    </source>
</evidence>
<feature type="transmembrane region" description="Helical" evidence="10">
    <location>
        <begin position="977"/>
        <end position="998"/>
    </location>
</feature>
<dbReference type="EMBL" id="CT868068">
    <property type="protein sequence ID" value="CAK69462.1"/>
    <property type="molecule type" value="Genomic_DNA"/>
</dbReference>
<dbReference type="InParanoid" id="A0CF95"/>
<feature type="repeat" description="Solcar" evidence="8">
    <location>
        <begin position="885"/>
        <end position="968"/>
    </location>
</feature>
<feature type="transmembrane region" description="Helical" evidence="10">
    <location>
        <begin position="947"/>
        <end position="965"/>
    </location>
</feature>
<gene>
    <name evidence="11" type="ORF">GSPATT00037901001</name>
</gene>
<feature type="repeat" description="Solcar" evidence="8">
    <location>
        <begin position="974"/>
        <end position="1056"/>
    </location>
</feature>
<dbReference type="RefSeq" id="XP_001436859.1">
    <property type="nucleotide sequence ID" value="XM_001436822.1"/>
</dbReference>
<dbReference type="STRING" id="5888.A0CF95"/>
<evidence type="ECO:0000256" key="10">
    <source>
        <dbReference type="SAM" id="Phobius"/>
    </source>
</evidence>
<dbReference type="InterPro" id="IPR044712">
    <property type="entry name" value="SLC25A32-like"/>
</dbReference>
<evidence type="ECO:0008006" key="13">
    <source>
        <dbReference type="Google" id="ProtNLM"/>
    </source>
</evidence>
<dbReference type="Pfam" id="PF00153">
    <property type="entry name" value="Mito_carr"/>
    <property type="match status" value="3"/>
</dbReference>
<dbReference type="PANTHER" id="PTHR45683">
    <property type="entry name" value="MITOCHONDRIAL NICOTINAMIDE ADENINE DINUCLEOTIDE TRANSPORTER 1-RELATED-RELATED"/>
    <property type="match status" value="1"/>
</dbReference>
<comment type="subcellular location">
    <subcellularLocation>
        <location evidence="1">Membrane</location>
        <topology evidence="1">Multi-pass membrane protein</topology>
    </subcellularLocation>
</comment>
<evidence type="ECO:0000256" key="4">
    <source>
        <dbReference type="ARBA" id="ARBA00022692"/>
    </source>
</evidence>
<dbReference type="GO" id="GO:0022857">
    <property type="term" value="F:transmembrane transporter activity"/>
    <property type="evidence" value="ECO:0000318"/>
    <property type="project" value="GO_Central"/>
</dbReference>
<dbReference type="GO" id="GO:0055085">
    <property type="term" value="P:transmembrane transport"/>
    <property type="evidence" value="ECO:0000318"/>
    <property type="project" value="GO_Central"/>
</dbReference>
<evidence type="ECO:0000256" key="3">
    <source>
        <dbReference type="ARBA" id="ARBA00022448"/>
    </source>
</evidence>
<dbReference type="KEGG" id="ptm:GSPATT00037901001"/>
<sequence length="1172" mass="137152">MNQGNNFIEELLDGFRIFECQSQGNESAFKNLLSQVKENRKQLSKQLYQKQPFSNESSQLASTNTQFSLSRQSFNANEENVSCEIERETIKQNQLQNVIKTIQRKITDYKKHTDVVLELIKGFNKDNEAAQHEGIQSNQLLYQSKKNAVEAQEYHQLLKNAQEIQKQMLIDKHSLIQQDIKELQNDYIEYRLKYQQKSQIIQQQREAIAELDEKKAKILLKQQEQSTVIFYANTIKLLDEMINKEDPRSLFQYQFEQRQQLIRQNKKLTQSQVQSSNPASVMNIFATQIEQVEQEMLESPKAEEKEKDLKLLELIKSSNNQLNELDIQQDLLAFADIVVQNYQEYKEQFDRLGFQFIQLNEKKFELQQITRETKYCKYPETSNGLLPLKLSDNYNNNQITLNILSTSVELDLNEQRNENEVKRIQNAVIRLFNFLRNHVGRVNHLIKHIQELSELVPSTIFLVLEQLKNSLYIIEIIRTPTQKKPSMLATTVLEQKQEFIHVKHTKLLSQKQMLNTVHIPKKHVHASITKFKYLEIVQKFIKSLLSDEIERLFIQQDMVDELTKEVQKYCEETDPDEEALVRYLGTKKMFFQHHLQQRTRGMLKNALSKLGEIHQKLKFQSQQLRLKGLDFTEGKFKSGCAFNSNELQMKSCQRTTSNHFVSSQQSFDNVSINHSEHSKPHGGKDVFHLLKKLTNVNDMQEIAQQDSEDSIDKERDKLKKQQYFIKSQVNTKDKTQKNLDDDVFYRLNPQRQNPNKELRNQLGILRHMRISAARSSCSIDQDMKSEIWKMTCPVKPSKIMNRKDTFRKLFNSSDKKQVDLLSQKKMQTRSFQTNLNQLPRNTYTSGDDAEAIWKKKYRAKKILNAISVKENQKEKFGFLERLKDIESMAHGHAGALAGLFSTCLLYPLENIKTRMAASQQKEAIQEVIIKVWDQEGLRGFFKGVTPLALGNYISYGVYFFWYEYFKHLFRTDISNSFALIQPSLASAILTTFVTNPFWVVQSRMTICKDNLNFFQKTKKIVETEGWEVLFKGLQASLILTINPIIQFIIYEAYKRRFQYAENQAFVNFIGGAISKAVSTILTYPYQLLRTKIHFKKNSSKSYFSAAEKILKSEGIQGLFKGLTPKLCQSVLNSAFLLMFYEKIYEIIKQGIILIIIEILKYRKKIRKLQKLK</sequence>
<dbReference type="PROSITE" id="PS50920">
    <property type="entry name" value="SOLCAR"/>
    <property type="match status" value="3"/>
</dbReference>
<keyword evidence="5" id="KW-0677">Repeat</keyword>
<evidence type="ECO:0000256" key="8">
    <source>
        <dbReference type="PROSITE-ProRule" id="PRU00282"/>
    </source>
</evidence>
<dbReference type="SUPFAM" id="SSF103506">
    <property type="entry name" value="Mitochondrial carrier"/>
    <property type="match status" value="1"/>
</dbReference>
<keyword evidence="4 8" id="KW-0812">Transmembrane</keyword>
<keyword evidence="12" id="KW-1185">Reference proteome</keyword>
<evidence type="ECO:0000313" key="12">
    <source>
        <dbReference type="Proteomes" id="UP000000600"/>
    </source>
</evidence>
<feature type="coiled-coil region" evidence="9">
    <location>
        <begin position="166"/>
        <end position="221"/>
    </location>
</feature>
<dbReference type="InterPro" id="IPR018108">
    <property type="entry name" value="MCP_transmembrane"/>
</dbReference>
<organism evidence="11 12">
    <name type="scientific">Paramecium tetraurelia</name>
    <dbReference type="NCBI Taxonomy" id="5888"/>
    <lineage>
        <taxon>Eukaryota</taxon>
        <taxon>Sar</taxon>
        <taxon>Alveolata</taxon>
        <taxon>Ciliophora</taxon>
        <taxon>Intramacronucleata</taxon>
        <taxon>Oligohymenophorea</taxon>
        <taxon>Peniculida</taxon>
        <taxon>Parameciidae</taxon>
        <taxon>Paramecium</taxon>
    </lineage>
</organism>
<evidence type="ECO:0000256" key="2">
    <source>
        <dbReference type="ARBA" id="ARBA00006375"/>
    </source>
</evidence>
<accession>A0CF95</accession>
<dbReference type="Gene3D" id="1.50.40.10">
    <property type="entry name" value="Mitochondrial carrier domain"/>
    <property type="match status" value="1"/>
</dbReference>
<evidence type="ECO:0000256" key="6">
    <source>
        <dbReference type="ARBA" id="ARBA00022989"/>
    </source>
</evidence>
<dbReference type="GeneID" id="5022644"/>
<keyword evidence="3" id="KW-0813">Transport</keyword>
<keyword evidence="9" id="KW-0175">Coiled coil</keyword>
<dbReference type="eggNOG" id="KOG0769">
    <property type="taxonomic scope" value="Eukaryota"/>
</dbReference>
<evidence type="ECO:0000256" key="7">
    <source>
        <dbReference type="ARBA" id="ARBA00023136"/>
    </source>
</evidence>
<dbReference type="AlphaFoldDB" id="A0CF95"/>
<dbReference type="OrthoDB" id="300368at2759"/>
<keyword evidence="7 8" id="KW-0472">Membrane</keyword>
<evidence type="ECO:0000256" key="1">
    <source>
        <dbReference type="ARBA" id="ARBA00004141"/>
    </source>
</evidence>
<name>A0CF95_PARTE</name>
<dbReference type="GO" id="GO:0016020">
    <property type="term" value="C:membrane"/>
    <property type="evidence" value="ECO:0007669"/>
    <property type="project" value="UniProtKB-SubCell"/>
</dbReference>
<feature type="transmembrane region" description="Helical" evidence="10">
    <location>
        <begin position="1065"/>
        <end position="1085"/>
    </location>
</feature>